<dbReference type="AlphaFoldDB" id="A0A2G5BAH9"/>
<dbReference type="Proteomes" id="UP000242474">
    <property type="component" value="Unassembled WGS sequence"/>
</dbReference>
<dbReference type="InterPro" id="IPR000182">
    <property type="entry name" value="GNAT_dom"/>
</dbReference>
<protein>
    <submittedName>
        <fullName evidence="2">Acyl-CoA N-acyltransferase</fullName>
    </submittedName>
</protein>
<evidence type="ECO:0000313" key="2">
    <source>
        <dbReference type="EMBL" id="PIA15727.1"/>
    </source>
</evidence>
<dbReference type="CDD" id="cd04301">
    <property type="entry name" value="NAT_SF"/>
    <property type="match status" value="1"/>
</dbReference>
<keyword evidence="2" id="KW-0808">Transferase</keyword>
<dbReference type="GO" id="GO:0016747">
    <property type="term" value="F:acyltransferase activity, transferring groups other than amino-acyl groups"/>
    <property type="evidence" value="ECO:0007669"/>
    <property type="project" value="InterPro"/>
</dbReference>
<dbReference type="PROSITE" id="PS51186">
    <property type="entry name" value="GNAT"/>
    <property type="match status" value="1"/>
</dbReference>
<dbReference type="OrthoDB" id="2744543at2759"/>
<reference evidence="2 3" key="1">
    <citation type="journal article" date="2015" name="Genome Biol. Evol.">
        <title>Phylogenomic analyses indicate that early fungi evolved digesting cell walls of algal ancestors of land plants.</title>
        <authorList>
            <person name="Chang Y."/>
            <person name="Wang S."/>
            <person name="Sekimoto S."/>
            <person name="Aerts A.L."/>
            <person name="Choi C."/>
            <person name="Clum A."/>
            <person name="LaButti K.M."/>
            <person name="Lindquist E.A."/>
            <person name="Yee Ngan C."/>
            <person name="Ohm R.A."/>
            <person name="Salamov A.A."/>
            <person name="Grigoriev I.V."/>
            <person name="Spatafora J.W."/>
            <person name="Berbee M.L."/>
        </authorList>
    </citation>
    <scope>NUCLEOTIDE SEQUENCE [LARGE SCALE GENOMIC DNA]</scope>
    <source>
        <strain evidence="2 3">NRRL 1564</strain>
    </source>
</reference>
<organism evidence="2 3">
    <name type="scientific">Coemansia reversa (strain ATCC 12441 / NRRL 1564)</name>
    <dbReference type="NCBI Taxonomy" id="763665"/>
    <lineage>
        <taxon>Eukaryota</taxon>
        <taxon>Fungi</taxon>
        <taxon>Fungi incertae sedis</taxon>
        <taxon>Zoopagomycota</taxon>
        <taxon>Kickxellomycotina</taxon>
        <taxon>Kickxellomycetes</taxon>
        <taxon>Kickxellales</taxon>
        <taxon>Kickxellaceae</taxon>
        <taxon>Coemansia</taxon>
    </lineage>
</organism>
<keyword evidence="2" id="KW-0012">Acyltransferase</keyword>
<gene>
    <name evidence="2" type="ORF">COEREDRAFT_81845</name>
</gene>
<evidence type="ECO:0000313" key="3">
    <source>
        <dbReference type="Proteomes" id="UP000242474"/>
    </source>
</evidence>
<sequence>MHKTRSMLPSWYAESRFLQGEAQRTLSDSTDCFIFGRMFKTPTNPSYQDGNHLLVSFCHLEFPWDYNGTLADPPRGLPQIVASTYYQHALFSPSTASPPLPRCIIDCTIMEPKMCDIVIEEFELASFVCERGIVDKVMCLTLTDRFLSTRTLPRLFSGDLHAIIYRVVDQSDVGLLSECYARCFGYDQLGDTSWLFDKLLRQILNHHEFLVFAARAGRNDDFVAFVVVYTPVERAPDLAFVQVLGTHPDYRRRGLAAAVLTRALKCLPPGSRVYLDAYKPSAISLYQKIGFEQVGEIVSAQCTLPIE</sequence>
<proteinExistence type="predicted"/>
<feature type="domain" description="N-acetyltransferase" evidence="1">
    <location>
        <begin position="163"/>
        <end position="307"/>
    </location>
</feature>
<dbReference type="EMBL" id="KZ303505">
    <property type="protein sequence ID" value="PIA15727.1"/>
    <property type="molecule type" value="Genomic_DNA"/>
</dbReference>
<evidence type="ECO:0000259" key="1">
    <source>
        <dbReference type="PROSITE" id="PS51186"/>
    </source>
</evidence>
<keyword evidence="3" id="KW-1185">Reference proteome</keyword>
<name>A0A2G5BAH9_COERN</name>
<accession>A0A2G5BAH9</accession>
<dbReference type="Gene3D" id="3.40.630.30">
    <property type="match status" value="1"/>
</dbReference>
<dbReference type="SUPFAM" id="SSF55729">
    <property type="entry name" value="Acyl-CoA N-acyltransferases (Nat)"/>
    <property type="match status" value="1"/>
</dbReference>
<dbReference type="Pfam" id="PF00583">
    <property type="entry name" value="Acetyltransf_1"/>
    <property type="match status" value="1"/>
</dbReference>
<dbReference type="InterPro" id="IPR016181">
    <property type="entry name" value="Acyl_CoA_acyltransferase"/>
</dbReference>